<evidence type="ECO:0000259" key="6">
    <source>
        <dbReference type="SMART" id="SM00305"/>
    </source>
</evidence>
<feature type="region of interest" description="Disordered" evidence="4">
    <location>
        <begin position="245"/>
        <end position="273"/>
    </location>
</feature>
<dbReference type="PANTHER" id="PTHR46706:SF12">
    <property type="entry name" value="PROTEIN QUA-1-RELATED"/>
    <property type="match status" value="1"/>
</dbReference>
<evidence type="ECO:0000256" key="5">
    <source>
        <dbReference type="SAM" id="SignalP"/>
    </source>
</evidence>
<dbReference type="InterPro" id="IPR006141">
    <property type="entry name" value="Intein_N"/>
</dbReference>
<evidence type="ECO:0000313" key="8">
    <source>
        <dbReference type="EMBL" id="GMT22879.1"/>
    </source>
</evidence>
<evidence type="ECO:0000256" key="2">
    <source>
        <dbReference type="ARBA" id="ARBA00022473"/>
    </source>
</evidence>
<dbReference type="InterPro" id="IPR036844">
    <property type="entry name" value="Hint_dom_sf"/>
</dbReference>
<name>A0AAV5VTI5_9BILA</name>
<dbReference type="CDD" id="cd00081">
    <property type="entry name" value="Hint"/>
    <property type="match status" value="1"/>
</dbReference>
<dbReference type="InterPro" id="IPR001657">
    <property type="entry name" value="Hedgehog"/>
</dbReference>
<evidence type="ECO:0000256" key="1">
    <source>
        <dbReference type="ARBA" id="ARBA00004239"/>
    </source>
</evidence>
<feature type="compositionally biased region" description="Basic and acidic residues" evidence="4">
    <location>
        <begin position="264"/>
        <end position="273"/>
    </location>
</feature>
<feature type="non-terminal residue" evidence="8">
    <location>
        <position position="1"/>
    </location>
</feature>
<dbReference type="SMART" id="SM00305">
    <property type="entry name" value="HintC"/>
    <property type="match status" value="1"/>
</dbReference>
<organism evidence="8 9">
    <name type="scientific">Pristionchus fissidentatus</name>
    <dbReference type="NCBI Taxonomy" id="1538716"/>
    <lineage>
        <taxon>Eukaryota</taxon>
        <taxon>Metazoa</taxon>
        <taxon>Ecdysozoa</taxon>
        <taxon>Nematoda</taxon>
        <taxon>Chromadorea</taxon>
        <taxon>Rhabditida</taxon>
        <taxon>Rhabditina</taxon>
        <taxon>Diplogasteromorpha</taxon>
        <taxon>Diplogasteroidea</taxon>
        <taxon>Neodiplogasteridae</taxon>
        <taxon>Pristionchus</taxon>
    </lineage>
</organism>
<feature type="domain" description="Hint" evidence="7">
    <location>
        <begin position="350"/>
        <end position="462"/>
    </location>
</feature>
<dbReference type="GO" id="GO:0016540">
    <property type="term" value="P:protein autoprocessing"/>
    <property type="evidence" value="ECO:0007669"/>
    <property type="project" value="InterPro"/>
</dbReference>
<accession>A0AAV5VTI5</accession>
<feature type="chain" id="PRO_5043697444" evidence="5">
    <location>
        <begin position="31"/>
        <end position="562"/>
    </location>
</feature>
<feature type="compositionally biased region" description="Low complexity" evidence="4">
    <location>
        <begin position="292"/>
        <end position="301"/>
    </location>
</feature>
<dbReference type="SMART" id="SM00306">
    <property type="entry name" value="HintN"/>
    <property type="match status" value="1"/>
</dbReference>
<dbReference type="Pfam" id="PF01079">
    <property type="entry name" value="Hint"/>
    <property type="match status" value="1"/>
</dbReference>
<dbReference type="GO" id="GO:0048731">
    <property type="term" value="P:system development"/>
    <property type="evidence" value="ECO:0007669"/>
    <property type="project" value="UniProtKB-ARBA"/>
</dbReference>
<dbReference type="GO" id="GO:0005576">
    <property type="term" value="C:extracellular region"/>
    <property type="evidence" value="ECO:0007669"/>
    <property type="project" value="UniProtKB-SubCell"/>
</dbReference>
<sequence>RRTRCTTHHTTTMLRILVASSLLAAAAVHASYCGESMVPYSFEVLPGGQPVLGCARPTCFGWAPSGKPHSHQASFYRVRGSADGFARQQDPQSIPAFVQGDVRYRIPQAARCEPGFGSTSCAASHSWVGGIAPLLNITSYPTTLRCCVYEPLRQSEDRGVATVGGGQIVVGGEVLSDGVQYAFDYISDVTKNVNYDQSVKYDIAIRRFACAPLPGPTHFAEKEIKSQLADVRFAPRAYQDPIQGVQEPLAPPRQGGSHSHSHSHSNEHQHNSFEENGVIEEIVREEGIQLPPGTQFQQQPLPQAPPPPPQPAPPQFFAPPPQTGFAAAAPVAAQAGGYYFPVSYQGGGGFLCFSADMTVQMADGSEKRMDALEKNDFVMAVTTSGIQPVPVHFWLHRNPETVAEFQRLETEDGKVIKLTAQHYIYKGDCSNVGKGALPVEALIRTAVYAEEVAEGDCLYTFDGEKEMTEVRVVKVDTVVDTGIFAPMTSTGRIIVNGVHASCHTSVQSHGIQKTYFGAMHRLRAAWTSIFGESDDTFVDTPLGLELFKSVFDLVAPKELTTF</sequence>
<evidence type="ECO:0000313" key="9">
    <source>
        <dbReference type="Proteomes" id="UP001432322"/>
    </source>
</evidence>
<feature type="domain" description="Hint" evidence="6">
    <location>
        <begin position="464"/>
        <end position="508"/>
    </location>
</feature>
<dbReference type="SUPFAM" id="SSF51294">
    <property type="entry name" value="Hedgehog/intein (Hint) domain"/>
    <property type="match status" value="1"/>
</dbReference>
<dbReference type="AlphaFoldDB" id="A0AAV5VTI5"/>
<protein>
    <submittedName>
        <fullName evidence="8">Uncharacterized protein</fullName>
    </submittedName>
</protein>
<dbReference type="InterPro" id="IPR052140">
    <property type="entry name" value="Dev_Signal_Hedgehog-like"/>
</dbReference>
<feature type="signal peptide" evidence="5">
    <location>
        <begin position="1"/>
        <end position="30"/>
    </location>
</feature>
<keyword evidence="3 5" id="KW-0732">Signal</keyword>
<gene>
    <name evidence="8" type="ORF">PFISCL1PPCAC_14176</name>
</gene>
<dbReference type="GO" id="GO:0007267">
    <property type="term" value="P:cell-cell signaling"/>
    <property type="evidence" value="ECO:0007669"/>
    <property type="project" value="InterPro"/>
</dbReference>
<evidence type="ECO:0000259" key="7">
    <source>
        <dbReference type="SMART" id="SM00306"/>
    </source>
</evidence>
<dbReference type="PANTHER" id="PTHR46706">
    <property type="entry name" value="PROTEIN QUA-1-RELATED"/>
    <property type="match status" value="1"/>
</dbReference>
<dbReference type="EMBL" id="BTSY01000004">
    <property type="protein sequence ID" value="GMT22879.1"/>
    <property type="molecule type" value="Genomic_DNA"/>
</dbReference>
<reference evidence="8" key="1">
    <citation type="submission" date="2023-10" db="EMBL/GenBank/DDBJ databases">
        <title>Genome assembly of Pristionchus species.</title>
        <authorList>
            <person name="Yoshida K."/>
            <person name="Sommer R.J."/>
        </authorList>
    </citation>
    <scope>NUCLEOTIDE SEQUENCE</scope>
    <source>
        <strain evidence="8">RS5133</strain>
    </source>
</reference>
<keyword evidence="9" id="KW-1185">Reference proteome</keyword>
<comment type="caution">
    <text evidence="8">The sequence shown here is derived from an EMBL/GenBank/DDBJ whole genome shotgun (WGS) entry which is preliminary data.</text>
</comment>
<dbReference type="InterPro" id="IPR003587">
    <property type="entry name" value="Hint_dom_N"/>
</dbReference>
<dbReference type="InterPro" id="IPR003586">
    <property type="entry name" value="Hint_dom_C"/>
</dbReference>
<proteinExistence type="predicted"/>
<dbReference type="GO" id="GO:0016539">
    <property type="term" value="P:intein-mediated protein splicing"/>
    <property type="evidence" value="ECO:0007669"/>
    <property type="project" value="InterPro"/>
</dbReference>
<dbReference type="PRINTS" id="PR00632">
    <property type="entry name" value="SONICHHOG"/>
</dbReference>
<dbReference type="InterPro" id="IPR001767">
    <property type="entry name" value="Hedgehog_Hint"/>
</dbReference>
<evidence type="ECO:0000256" key="4">
    <source>
        <dbReference type="SAM" id="MobiDB-lite"/>
    </source>
</evidence>
<evidence type="ECO:0000256" key="3">
    <source>
        <dbReference type="ARBA" id="ARBA00022729"/>
    </source>
</evidence>
<feature type="compositionally biased region" description="Pro residues" evidence="4">
    <location>
        <begin position="302"/>
        <end position="316"/>
    </location>
</feature>
<dbReference type="Gene3D" id="2.170.16.10">
    <property type="entry name" value="Hedgehog/Intein (Hint) domain"/>
    <property type="match status" value="1"/>
</dbReference>
<keyword evidence="2" id="KW-0217">Developmental protein</keyword>
<dbReference type="PROSITE" id="PS50817">
    <property type="entry name" value="INTEIN_N_TER"/>
    <property type="match status" value="1"/>
</dbReference>
<dbReference type="Proteomes" id="UP001432322">
    <property type="component" value="Unassembled WGS sequence"/>
</dbReference>
<comment type="subcellular location">
    <subcellularLocation>
        <location evidence="1">Secreted</location>
        <location evidence="1">Extracellular space</location>
    </subcellularLocation>
</comment>
<feature type="region of interest" description="Disordered" evidence="4">
    <location>
        <begin position="292"/>
        <end position="316"/>
    </location>
</feature>